<proteinExistence type="predicted"/>
<organism evidence="1 2">
    <name type="scientific">Phakopsora pachyrhizi</name>
    <name type="common">Asian soybean rust disease fungus</name>
    <dbReference type="NCBI Taxonomy" id="170000"/>
    <lineage>
        <taxon>Eukaryota</taxon>
        <taxon>Fungi</taxon>
        <taxon>Dikarya</taxon>
        <taxon>Basidiomycota</taxon>
        <taxon>Pucciniomycotina</taxon>
        <taxon>Pucciniomycetes</taxon>
        <taxon>Pucciniales</taxon>
        <taxon>Phakopsoraceae</taxon>
        <taxon>Phakopsora</taxon>
    </lineage>
</organism>
<keyword evidence="2" id="KW-1185">Reference proteome</keyword>
<gene>
    <name evidence="1" type="ORF">PPACK8108_LOCUS3044</name>
</gene>
<feature type="non-terminal residue" evidence="1">
    <location>
        <position position="1"/>
    </location>
</feature>
<dbReference type="Proteomes" id="UP001153365">
    <property type="component" value="Unassembled WGS sequence"/>
</dbReference>
<reference evidence="1" key="1">
    <citation type="submission" date="2022-06" db="EMBL/GenBank/DDBJ databases">
        <authorList>
            <consortium name="SYNGENTA / RWTH Aachen University"/>
        </authorList>
    </citation>
    <scope>NUCLEOTIDE SEQUENCE</scope>
</reference>
<evidence type="ECO:0000313" key="2">
    <source>
        <dbReference type="Proteomes" id="UP001153365"/>
    </source>
</evidence>
<feature type="non-terminal residue" evidence="1">
    <location>
        <position position="98"/>
    </location>
</feature>
<comment type="caution">
    <text evidence="1">The sequence shown here is derived from an EMBL/GenBank/DDBJ whole genome shotgun (WGS) entry which is preliminary data.</text>
</comment>
<evidence type="ECO:0000313" key="1">
    <source>
        <dbReference type="EMBL" id="CAH7668527.1"/>
    </source>
</evidence>
<sequence length="98" mass="11549">PVLLLNRITFRKNLHYWSKTTLFSNPNARFVLIDSGNIPFNRTTKNNQLYLYTYHPIICIALFPKGTSYSQQKIIWIKDGIRWEGFLFSHCLSNQQAL</sequence>
<accession>A0AAV0AJ69</accession>
<dbReference type="EMBL" id="CALTRL010000539">
    <property type="protein sequence ID" value="CAH7668527.1"/>
    <property type="molecule type" value="Genomic_DNA"/>
</dbReference>
<dbReference type="AlphaFoldDB" id="A0AAV0AJ69"/>
<protein>
    <submittedName>
        <fullName evidence="1">Uncharacterized protein</fullName>
    </submittedName>
</protein>
<name>A0AAV0AJ69_PHAPC</name>